<feature type="region of interest" description="Disordered" evidence="1">
    <location>
        <begin position="1"/>
        <end position="20"/>
    </location>
</feature>
<gene>
    <name evidence="2" type="ORF">VTL71DRAFT_6318</name>
</gene>
<feature type="compositionally biased region" description="Low complexity" evidence="1">
    <location>
        <begin position="11"/>
        <end position="20"/>
    </location>
</feature>
<name>A0ABR4BXC4_9HELO</name>
<reference evidence="2 3" key="1">
    <citation type="journal article" date="2024" name="Commun. Biol.">
        <title>Comparative genomic analysis of thermophilic fungi reveals convergent evolutionary adaptations and gene losses.</title>
        <authorList>
            <person name="Steindorff A.S."/>
            <person name="Aguilar-Pontes M.V."/>
            <person name="Robinson A.J."/>
            <person name="Andreopoulos B."/>
            <person name="LaButti K."/>
            <person name="Kuo A."/>
            <person name="Mondo S."/>
            <person name="Riley R."/>
            <person name="Otillar R."/>
            <person name="Haridas S."/>
            <person name="Lipzen A."/>
            <person name="Grimwood J."/>
            <person name="Schmutz J."/>
            <person name="Clum A."/>
            <person name="Reid I.D."/>
            <person name="Moisan M.C."/>
            <person name="Butler G."/>
            <person name="Nguyen T.T.M."/>
            <person name="Dewar K."/>
            <person name="Conant G."/>
            <person name="Drula E."/>
            <person name="Henrissat B."/>
            <person name="Hansel C."/>
            <person name="Singer S."/>
            <person name="Hutchinson M.I."/>
            <person name="de Vries R.P."/>
            <person name="Natvig D.O."/>
            <person name="Powell A.J."/>
            <person name="Tsang A."/>
            <person name="Grigoriev I.V."/>
        </authorList>
    </citation>
    <scope>NUCLEOTIDE SEQUENCE [LARGE SCALE GENOMIC DNA]</scope>
    <source>
        <strain evidence="2 3">CBS 494.80</strain>
    </source>
</reference>
<keyword evidence="3" id="KW-1185">Reference proteome</keyword>
<comment type="caution">
    <text evidence="2">The sequence shown here is derived from an EMBL/GenBank/DDBJ whole genome shotgun (WGS) entry which is preliminary data.</text>
</comment>
<evidence type="ECO:0000313" key="3">
    <source>
        <dbReference type="Proteomes" id="UP001595075"/>
    </source>
</evidence>
<sequence length="244" mass="27239">MPAEQQSREQSSMSTTTSKSQNPSILQVVFSWRKFESLVSEKVEEGQIAKPIYIVDYHTLKINPRLDFKSVADGSIIGTGTVHPVSINADCVHRGQAIELQATSRLHTRYLHLSYNFSDTEKPVPMTWASDCDFKTWDFVCLDPNQMPVARFSANIWATKKVGNIEFLGERTAISEAAREEIVITGLTLFSCMTLRMNNFLNLFGMVPKPANVEDYKTVDTIAPSSRTSQEGLKGNVGKGEIRA</sequence>
<evidence type="ECO:0000256" key="1">
    <source>
        <dbReference type="SAM" id="MobiDB-lite"/>
    </source>
</evidence>
<feature type="compositionally biased region" description="Polar residues" evidence="1">
    <location>
        <begin position="1"/>
        <end position="10"/>
    </location>
</feature>
<evidence type="ECO:0000313" key="2">
    <source>
        <dbReference type="EMBL" id="KAL2062052.1"/>
    </source>
</evidence>
<dbReference type="Proteomes" id="UP001595075">
    <property type="component" value="Unassembled WGS sequence"/>
</dbReference>
<dbReference type="EMBL" id="JAZHXI010000017">
    <property type="protein sequence ID" value="KAL2062052.1"/>
    <property type="molecule type" value="Genomic_DNA"/>
</dbReference>
<protein>
    <submittedName>
        <fullName evidence="2">Uncharacterized protein</fullName>
    </submittedName>
</protein>
<organism evidence="2 3">
    <name type="scientific">Oculimacula yallundae</name>
    <dbReference type="NCBI Taxonomy" id="86028"/>
    <lineage>
        <taxon>Eukaryota</taxon>
        <taxon>Fungi</taxon>
        <taxon>Dikarya</taxon>
        <taxon>Ascomycota</taxon>
        <taxon>Pezizomycotina</taxon>
        <taxon>Leotiomycetes</taxon>
        <taxon>Helotiales</taxon>
        <taxon>Ploettnerulaceae</taxon>
        <taxon>Oculimacula</taxon>
    </lineage>
</organism>
<proteinExistence type="predicted"/>
<accession>A0ABR4BXC4</accession>